<dbReference type="AlphaFoldDB" id="A0A9P1K0T9"/>
<geneLocation type="plasmid" evidence="1 2">
    <name>AZOBR_p4</name>
</geneLocation>
<gene>
    <name evidence="1" type="ORF">AZOBR_p450007</name>
</gene>
<organism evidence="1 2">
    <name type="scientific">Azospirillum baldaniorum</name>
    <dbReference type="NCBI Taxonomy" id="1064539"/>
    <lineage>
        <taxon>Bacteria</taxon>
        <taxon>Pseudomonadati</taxon>
        <taxon>Pseudomonadota</taxon>
        <taxon>Alphaproteobacteria</taxon>
        <taxon>Rhodospirillales</taxon>
        <taxon>Azospirillaceae</taxon>
        <taxon>Azospirillum</taxon>
    </lineage>
</organism>
<accession>A0A9P1K0T9</accession>
<evidence type="ECO:0000313" key="2">
    <source>
        <dbReference type="Proteomes" id="UP000007319"/>
    </source>
</evidence>
<name>A0A9P1K0T9_9PROT</name>
<keyword evidence="2" id="KW-1185">Reference proteome</keyword>
<sequence length="75" mass="7787">MGADEVGESVMASIASTCILVCHCGRRLARGVVGRGALNANSPPPSPDHLSIRLQCHPGLRIITAEVLRGPVNTS</sequence>
<reference evidence="1 2" key="1">
    <citation type="journal article" date="2011" name="PLoS Genet.">
        <title>Azospirillum genomes reveal transition of bacteria from aquatic to terrestrial environments.</title>
        <authorList>
            <person name="Wisniewski-Dye F."/>
            <person name="Borziak K."/>
            <person name="Khalsa-Moyers G."/>
            <person name="Alexandre G."/>
            <person name="Sukharnikov L.O."/>
            <person name="Wuichet K."/>
            <person name="Hurst G.B."/>
            <person name="McDonald W.H."/>
            <person name="Robertson J.S."/>
            <person name="Barbe V."/>
            <person name="Calteau A."/>
            <person name="Rouy Z."/>
            <person name="Mangenot S."/>
            <person name="Prigent-Combaret C."/>
            <person name="Normand P."/>
            <person name="Boyer M."/>
            <person name="Siguier P."/>
            <person name="Dessaux Y."/>
            <person name="Elmerich C."/>
            <person name="Condemine G."/>
            <person name="Krishnen G."/>
            <person name="Kennedy I."/>
            <person name="Paterson A.H."/>
            <person name="Gonzalez V."/>
            <person name="Mavingui P."/>
            <person name="Zhulin I.B."/>
        </authorList>
    </citation>
    <scope>NUCLEOTIDE SEQUENCE [LARGE SCALE GENOMIC DNA]</scope>
    <source>
        <strain evidence="1 2">Sp245</strain>
    </source>
</reference>
<proteinExistence type="predicted"/>
<protein>
    <submittedName>
        <fullName evidence="1">Uncharacterized protein</fullName>
    </submittedName>
</protein>
<dbReference type="EMBL" id="HE577331">
    <property type="protein sequence ID" value="CCD03482.1"/>
    <property type="molecule type" value="Genomic_DNA"/>
</dbReference>
<evidence type="ECO:0000313" key="1">
    <source>
        <dbReference type="EMBL" id="CCD03482.1"/>
    </source>
</evidence>
<dbReference type="Proteomes" id="UP000007319">
    <property type="component" value="Plasmid AZOBR_p4"/>
</dbReference>
<dbReference type="KEGG" id="abs:AZOBR_p450007"/>
<keyword evidence="1" id="KW-0614">Plasmid</keyword>